<dbReference type="RefSeq" id="WP_209646656.1">
    <property type="nucleotide sequence ID" value="NZ_JAGINW010000001.1"/>
</dbReference>
<comment type="caution">
    <text evidence="2">The sequence shown here is derived from an EMBL/GenBank/DDBJ whole genome shotgun (WGS) entry which is preliminary data.</text>
</comment>
<keyword evidence="1" id="KW-0812">Transmembrane</keyword>
<feature type="transmembrane region" description="Helical" evidence="1">
    <location>
        <begin position="79"/>
        <end position="101"/>
    </location>
</feature>
<feature type="transmembrane region" description="Helical" evidence="1">
    <location>
        <begin position="317"/>
        <end position="340"/>
    </location>
</feature>
<proteinExistence type="predicted"/>
<protein>
    <recommendedName>
        <fullName evidence="4">Transmembrane protein</fullName>
    </recommendedName>
</protein>
<keyword evidence="3" id="KW-1185">Reference proteome</keyword>
<reference evidence="2 3" key="1">
    <citation type="submission" date="2021-03" db="EMBL/GenBank/DDBJ databases">
        <title>Sequencing the genomes of 1000 actinobacteria strains.</title>
        <authorList>
            <person name="Klenk H.-P."/>
        </authorList>
    </citation>
    <scope>NUCLEOTIDE SEQUENCE [LARGE SCALE GENOMIC DNA]</scope>
    <source>
        <strain evidence="2 3">DSM 46670</strain>
    </source>
</reference>
<keyword evidence="1" id="KW-0472">Membrane</keyword>
<evidence type="ECO:0008006" key="4">
    <source>
        <dbReference type="Google" id="ProtNLM"/>
    </source>
</evidence>
<evidence type="ECO:0000313" key="2">
    <source>
        <dbReference type="EMBL" id="MBP2329974.1"/>
    </source>
</evidence>
<dbReference type="Proteomes" id="UP001519332">
    <property type="component" value="Unassembled WGS sequence"/>
</dbReference>
<accession>A0ABS4TZY8</accession>
<sequence>MTATATRPVTTTLAIPRPVTIAAILVAGIPFVLHAWVLFTGYFGHDDFVVLYRAAGKGPFDPAYLFQDYNGHIKPGTFLIAWLVTAIAPLSHTVAVIPLLAMQLAASVLLWRLLARVFGHRWPVLLPFAVFTFSPLIAFPTLWWAYGMELLPLLVTMFGALGSHVKYLETGERRRIWFTVIWSVAGMAFYEKAVLFVALLAGITLLLAPAGQRLAALKQHWRVWLVQGVLTALYLVIYITSTATPVRDSPLSVQAVAELARRTVVDTFVPGVLGGPWTNSSFGGAISTPSLTLRLVAAGLAIAIIIFGVLAGRSRAVLAWVLLLGYVAVDLALVITTRLHQVGPLIGNDPRYIADAVPIAVLCGAFAFLKPGGTETGLRRPLVIGLVALLGASATFSFLQLAPGLKFAQSRQYVDTARAGLEANPGITLYDTPVPREIMHEWFVEDGKASRVIGLLPGPPKFDQPAETMWALDDTGTPKKVTGIKEPAIGRPGPYDKCGYAVGYQTATIPLNRRVDHHSLLRMEYYSTGKGPVTIRLGKATQDVYFPDGLHVLYIVVEGGFDRVDINRATPVDPMCVVNVQVGAPLLR</sequence>
<feature type="transmembrane region" description="Helical" evidence="1">
    <location>
        <begin position="122"/>
        <end position="144"/>
    </location>
</feature>
<evidence type="ECO:0000313" key="3">
    <source>
        <dbReference type="Proteomes" id="UP001519332"/>
    </source>
</evidence>
<feature type="transmembrane region" description="Helical" evidence="1">
    <location>
        <begin position="21"/>
        <end position="43"/>
    </location>
</feature>
<gene>
    <name evidence="2" type="ORF">JOF56_010359</name>
</gene>
<feature type="transmembrane region" description="Helical" evidence="1">
    <location>
        <begin position="381"/>
        <end position="402"/>
    </location>
</feature>
<feature type="transmembrane region" description="Helical" evidence="1">
    <location>
        <begin position="352"/>
        <end position="369"/>
    </location>
</feature>
<feature type="transmembrane region" description="Helical" evidence="1">
    <location>
        <begin position="221"/>
        <end position="239"/>
    </location>
</feature>
<feature type="transmembrane region" description="Helical" evidence="1">
    <location>
        <begin position="189"/>
        <end position="209"/>
    </location>
</feature>
<feature type="transmembrane region" description="Helical" evidence="1">
    <location>
        <begin position="291"/>
        <end position="311"/>
    </location>
</feature>
<evidence type="ECO:0000256" key="1">
    <source>
        <dbReference type="SAM" id="Phobius"/>
    </source>
</evidence>
<keyword evidence="1" id="KW-1133">Transmembrane helix</keyword>
<dbReference type="EMBL" id="JAGINW010000001">
    <property type="protein sequence ID" value="MBP2329974.1"/>
    <property type="molecule type" value="Genomic_DNA"/>
</dbReference>
<organism evidence="2 3">
    <name type="scientific">Kibdelosporangium banguiense</name>
    <dbReference type="NCBI Taxonomy" id="1365924"/>
    <lineage>
        <taxon>Bacteria</taxon>
        <taxon>Bacillati</taxon>
        <taxon>Actinomycetota</taxon>
        <taxon>Actinomycetes</taxon>
        <taxon>Pseudonocardiales</taxon>
        <taxon>Pseudonocardiaceae</taxon>
        <taxon>Kibdelosporangium</taxon>
    </lineage>
</organism>
<name>A0ABS4TZY8_9PSEU</name>